<dbReference type="Proteomes" id="UP000306327">
    <property type="component" value="Unassembled WGS sequence"/>
</dbReference>
<dbReference type="AlphaFoldDB" id="A0AB38P6D3"/>
<proteinExistence type="predicted"/>
<evidence type="ECO:0000313" key="1">
    <source>
        <dbReference type="EMBL" id="TKK20379.1"/>
    </source>
</evidence>
<sequence length="66" mass="7493">MLWRSRPDRLGLRSFAGWRCAYPAYNMTSVGPDRCAPPGFLLDSDHEYIRTHHRQYPSGQTTAPGA</sequence>
<organism evidence="1 2">
    <name type="scientific">Enterobacter cancerogenus</name>
    <dbReference type="NCBI Taxonomy" id="69218"/>
    <lineage>
        <taxon>Bacteria</taxon>
        <taxon>Pseudomonadati</taxon>
        <taxon>Pseudomonadota</taxon>
        <taxon>Gammaproteobacteria</taxon>
        <taxon>Enterobacterales</taxon>
        <taxon>Enterobacteriaceae</taxon>
        <taxon>Enterobacter</taxon>
        <taxon>Enterobacter cloacae complex</taxon>
    </lineage>
</organism>
<name>A0AB38P6D3_9ENTR</name>
<reference evidence="1 2" key="1">
    <citation type="journal article" date="2019" name="Sci. Rep.">
        <title>Differences in resource use lead to coexistence of seed-transmitted microbial populations.</title>
        <authorList>
            <person name="Torres-Cortes G."/>
            <person name="Garcia B.J."/>
            <person name="Compant S."/>
            <person name="Rezki S."/>
            <person name="Jones P."/>
            <person name="Preveaux A."/>
            <person name="Briand M."/>
            <person name="Roulet A."/>
            <person name="Bouchez O."/>
            <person name="Jacobson D."/>
            <person name="Barret M."/>
        </authorList>
    </citation>
    <scope>NUCLEOTIDE SEQUENCE [LARGE SCALE GENOMIC DNA]</scope>
    <source>
        <strain evidence="1 2">CFBP13530</strain>
    </source>
</reference>
<dbReference type="EMBL" id="QGAL01000002">
    <property type="protein sequence ID" value="TKK20379.1"/>
    <property type="molecule type" value="Genomic_DNA"/>
</dbReference>
<evidence type="ECO:0000313" key="2">
    <source>
        <dbReference type="Proteomes" id="UP000306327"/>
    </source>
</evidence>
<comment type="caution">
    <text evidence="1">The sequence shown here is derived from an EMBL/GenBank/DDBJ whole genome shotgun (WGS) entry which is preliminary data.</text>
</comment>
<protein>
    <submittedName>
        <fullName evidence="1">Uncharacterized protein</fullName>
    </submittedName>
</protein>
<accession>A0AB38P6D3</accession>
<gene>
    <name evidence="1" type="ORF">EcCFBP13530_07450</name>
</gene>